<reference evidence="1 2" key="1">
    <citation type="submission" date="2016-08" db="EMBL/GenBank/DDBJ databases">
        <title>Hymenobacter coccineus sp. nov., Hymenobacter lapidarius sp. nov. and Hymenobacter glacialis sp. nov., isolated from Antarctic soil.</title>
        <authorList>
            <person name="Sedlacek I."/>
            <person name="Kralova S."/>
            <person name="Kyrova K."/>
            <person name="Maslanova I."/>
            <person name="Stankova E."/>
            <person name="Vrbovska V."/>
            <person name="Nemec M."/>
            <person name="Bartak M."/>
            <person name="Svec P."/>
            <person name="Busse H.-J."/>
            <person name="Pantucek R."/>
        </authorList>
    </citation>
    <scope>NUCLEOTIDE SEQUENCE [LARGE SCALE GENOMIC DNA]</scope>
    <source>
        <strain evidence="1 2">CCM 8649</strain>
    </source>
</reference>
<proteinExistence type="predicted"/>
<evidence type="ECO:0008006" key="3">
    <source>
        <dbReference type="Google" id="ProtNLM"/>
    </source>
</evidence>
<gene>
    <name evidence="1" type="ORF">BEN49_23555</name>
</gene>
<dbReference type="InterPro" id="IPR010235">
    <property type="entry name" value="HepT"/>
</dbReference>
<keyword evidence="2" id="KW-1185">Reference proteome</keyword>
<dbReference type="Pfam" id="PF08780">
    <property type="entry name" value="NTase_sub_bind"/>
    <property type="match status" value="1"/>
</dbReference>
<name>A0A1G1TH53_9BACT</name>
<dbReference type="AlphaFoldDB" id="A0A1G1TH53"/>
<dbReference type="EMBL" id="MDZA01000182">
    <property type="protein sequence ID" value="OGX90201.1"/>
    <property type="molecule type" value="Genomic_DNA"/>
</dbReference>
<dbReference type="Gene3D" id="1.20.120.330">
    <property type="entry name" value="Nucleotidyltransferases domain 2"/>
    <property type="match status" value="1"/>
</dbReference>
<dbReference type="RefSeq" id="WP_070743620.1">
    <property type="nucleotide sequence ID" value="NZ_MDZA01000182.1"/>
</dbReference>
<evidence type="ECO:0000313" key="1">
    <source>
        <dbReference type="EMBL" id="OGX90201.1"/>
    </source>
</evidence>
<dbReference type="Proteomes" id="UP000177506">
    <property type="component" value="Unassembled WGS sequence"/>
</dbReference>
<evidence type="ECO:0000313" key="2">
    <source>
        <dbReference type="Proteomes" id="UP000177506"/>
    </source>
</evidence>
<accession>A0A1G1TH53</accession>
<protein>
    <recommendedName>
        <fullName evidence="3">Nucleotidyltransferase</fullName>
    </recommendedName>
</protein>
<comment type="caution">
    <text evidence="1">The sequence shown here is derived from an EMBL/GenBank/DDBJ whole genome shotgun (WGS) entry which is preliminary data.</text>
</comment>
<dbReference type="OrthoDB" id="9810452at2"/>
<sequence>MDALDLTALERCLATLRRASARLLAAGADGEDHDLFRAASVKEFELILELAIKLLRKVLRDYVTSTRELAEMPFKNVLRQAAQHGLLSLEAVDRWFNYRDLRNTSAHEYGQNFAEKIIVALPDFIQDADAVLTTLRQHA</sequence>
<organism evidence="1 2">
    <name type="scientific">Hymenobacter coccineus</name>
    <dbReference type="NCBI Taxonomy" id="1908235"/>
    <lineage>
        <taxon>Bacteria</taxon>
        <taxon>Pseudomonadati</taxon>
        <taxon>Bacteroidota</taxon>
        <taxon>Cytophagia</taxon>
        <taxon>Cytophagales</taxon>
        <taxon>Hymenobacteraceae</taxon>
        <taxon>Hymenobacter</taxon>
    </lineage>
</organism>
<dbReference type="SUPFAM" id="SSF81593">
    <property type="entry name" value="Nucleotidyltransferase substrate binding subunit/domain"/>
    <property type="match status" value="1"/>
</dbReference>